<dbReference type="AlphaFoldDB" id="A0A2L2XAY0"/>
<dbReference type="OrthoDB" id="104542at2"/>
<dbReference type="SUPFAM" id="SSF50494">
    <property type="entry name" value="Trypsin-like serine proteases"/>
    <property type="match status" value="1"/>
</dbReference>
<keyword evidence="2" id="KW-1185">Reference proteome</keyword>
<dbReference type="InterPro" id="IPR043504">
    <property type="entry name" value="Peptidase_S1_PA_chymotrypsin"/>
</dbReference>
<proteinExistence type="predicted"/>
<protein>
    <recommendedName>
        <fullName evidence="3">Serine protease</fullName>
    </recommendedName>
</protein>
<dbReference type="Gene3D" id="2.40.10.10">
    <property type="entry name" value="Trypsin-like serine proteases"/>
    <property type="match status" value="1"/>
</dbReference>
<dbReference type="InterPro" id="IPR009003">
    <property type="entry name" value="Peptidase_S1_PA"/>
</dbReference>
<accession>A0A2L2XAY0</accession>
<dbReference type="Proteomes" id="UP000239549">
    <property type="component" value="Unassembled WGS sequence"/>
</dbReference>
<dbReference type="EMBL" id="BFAV01000060">
    <property type="protein sequence ID" value="GBF32823.1"/>
    <property type="molecule type" value="Genomic_DNA"/>
</dbReference>
<evidence type="ECO:0000313" key="2">
    <source>
        <dbReference type="Proteomes" id="UP000239549"/>
    </source>
</evidence>
<sequence length="334" mass="36053">MEKIFRTLKKTRNTLLNKKNVIGVGVGYKQVGMERSKKPALIVFVEKKEDAEALPKDHLIPADVEGAVTDVIEIGPVRLLDIRTEKARPAKPGMSIGHYKITAGTFGAVVRDLKTGEKLILSNNHILANATNGSDGRSQIGDAIYQPGVFDGGKESDRIATLYKFIPLQRQSGESKCPVAAGIAGVGNALIRLVRPNYRMKLVKFYNTPNIIDAALARPVDPGLVEDDILEIGRVEGLKTVTIEDRVNKSGRSSGLSSGEVTALGVTLQVQLNDEEFGLFSDQVVCDMRSQGGDSGSLVLDDSRRAVGLLFAGSDNFTVFNHINNVLSALEAKI</sequence>
<gene>
    <name evidence="1" type="ORF">DCCM_1019</name>
</gene>
<organism evidence="1 2">
    <name type="scientific">Desulfocucumis palustris</name>
    <dbReference type="NCBI Taxonomy" id="1898651"/>
    <lineage>
        <taxon>Bacteria</taxon>
        <taxon>Bacillati</taxon>
        <taxon>Bacillota</taxon>
        <taxon>Clostridia</taxon>
        <taxon>Eubacteriales</taxon>
        <taxon>Desulfocucumaceae</taxon>
        <taxon>Desulfocucumis</taxon>
    </lineage>
</organism>
<evidence type="ECO:0000313" key="1">
    <source>
        <dbReference type="EMBL" id="GBF32823.1"/>
    </source>
</evidence>
<reference evidence="2" key="1">
    <citation type="submission" date="2018-02" db="EMBL/GenBank/DDBJ databases">
        <title>Genome sequence of Desulfocucumis palustris strain NAW-5.</title>
        <authorList>
            <person name="Watanabe M."/>
            <person name="Kojima H."/>
            <person name="Fukui M."/>
        </authorList>
    </citation>
    <scope>NUCLEOTIDE SEQUENCE [LARGE SCALE GENOMIC DNA]</scope>
    <source>
        <strain evidence="2">NAW-5</strain>
    </source>
</reference>
<dbReference type="RefSeq" id="WP_104371303.1">
    <property type="nucleotide sequence ID" value="NZ_BFAV01000060.1"/>
</dbReference>
<name>A0A2L2XAY0_9FIRM</name>
<evidence type="ECO:0008006" key="3">
    <source>
        <dbReference type="Google" id="ProtNLM"/>
    </source>
</evidence>
<comment type="caution">
    <text evidence="1">The sequence shown here is derived from an EMBL/GenBank/DDBJ whole genome shotgun (WGS) entry which is preliminary data.</text>
</comment>